<dbReference type="PANTHER" id="PTHR31084:SF0">
    <property type="entry name" value="ALPHA-L-FUCOSIDASE 2"/>
    <property type="match status" value="1"/>
</dbReference>
<evidence type="ECO:0000256" key="1">
    <source>
        <dbReference type="SAM" id="MobiDB-lite"/>
    </source>
</evidence>
<feature type="compositionally biased region" description="Basic and acidic residues" evidence="1">
    <location>
        <begin position="105"/>
        <end position="127"/>
    </location>
</feature>
<dbReference type="Gene3D" id="1.50.10.10">
    <property type="match status" value="1"/>
</dbReference>
<accession>A0A5C5Z2C0</accession>
<dbReference type="Pfam" id="PF22124">
    <property type="entry name" value="Glyco_hydro_95_cat"/>
    <property type="match status" value="1"/>
</dbReference>
<dbReference type="InterPro" id="IPR016518">
    <property type="entry name" value="Alpha-L-fucosidase"/>
</dbReference>
<dbReference type="GO" id="GO:0004560">
    <property type="term" value="F:alpha-L-fucosidase activity"/>
    <property type="evidence" value="ECO:0007669"/>
    <property type="project" value="InterPro"/>
</dbReference>
<comment type="caution">
    <text evidence="6">The sequence shown here is derived from an EMBL/GenBank/DDBJ whole genome shotgun (WGS) entry which is preliminary data.</text>
</comment>
<dbReference type="InterPro" id="IPR012341">
    <property type="entry name" value="6hp_glycosidase-like_sf"/>
</dbReference>
<reference evidence="6 7" key="1">
    <citation type="submission" date="2019-02" db="EMBL/GenBank/DDBJ databases">
        <title>Deep-cultivation of Planctomycetes and their phenomic and genomic characterization uncovers novel biology.</title>
        <authorList>
            <person name="Wiegand S."/>
            <person name="Jogler M."/>
            <person name="Boedeker C."/>
            <person name="Pinto D."/>
            <person name="Vollmers J."/>
            <person name="Rivas-Marin E."/>
            <person name="Kohn T."/>
            <person name="Peeters S.H."/>
            <person name="Heuer A."/>
            <person name="Rast P."/>
            <person name="Oberbeckmann S."/>
            <person name="Bunk B."/>
            <person name="Jeske O."/>
            <person name="Meyerdierks A."/>
            <person name="Storesund J.E."/>
            <person name="Kallscheuer N."/>
            <person name="Luecker S."/>
            <person name="Lage O.M."/>
            <person name="Pohl T."/>
            <person name="Merkel B.J."/>
            <person name="Hornburger P."/>
            <person name="Mueller R.-W."/>
            <person name="Bruemmer F."/>
            <person name="Labrenz M."/>
            <person name="Spormann A.M."/>
            <person name="Op Den Camp H."/>
            <person name="Overmann J."/>
            <person name="Amann R."/>
            <person name="Jetten M.S.M."/>
            <person name="Mascher T."/>
            <person name="Medema M.H."/>
            <person name="Devos D.P."/>
            <person name="Kaster A.-K."/>
            <person name="Ovreas L."/>
            <person name="Rohde M."/>
            <person name="Galperin M.Y."/>
            <person name="Jogler C."/>
        </authorList>
    </citation>
    <scope>NUCLEOTIDE SEQUENCE [LARGE SCALE GENOMIC DNA]</scope>
    <source>
        <strain evidence="6 7">CA13</strain>
    </source>
</reference>
<dbReference type="RefSeq" id="WP_146397408.1">
    <property type="nucleotide sequence ID" value="NZ_SJPJ01000001.1"/>
</dbReference>
<feature type="chain" id="PRO_5023085315" evidence="2">
    <location>
        <begin position="22"/>
        <end position="832"/>
    </location>
</feature>
<organism evidence="6 7">
    <name type="scientific">Novipirellula herctigrandis</name>
    <dbReference type="NCBI Taxonomy" id="2527986"/>
    <lineage>
        <taxon>Bacteria</taxon>
        <taxon>Pseudomonadati</taxon>
        <taxon>Planctomycetota</taxon>
        <taxon>Planctomycetia</taxon>
        <taxon>Pirellulales</taxon>
        <taxon>Pirellulaceae</taxon>
        <taxon>Novipirellula</taxon>
    </lineage>
</organism>
<evidence type="ECO:0000259" key="3">
    <source>
        <dbReference type="Pfam" id="PF14498"/>
    </source>
</evidence>
<dbReference type="InterPro" id="IPR008928">
    <property type="entry name" value="6-hairpin_glycosidase_sf"/>
</dbReference>
<dbReference type="PANTHER" id="PTHR31084">
    <property type="entry name" value="ALPHA-L-FUCOSIDASE 2"/>
    <property type="match status" value="1"/>
</dbReference>
<evidence type="ECO:0000313" key="7">
    <source>
        <dbReference type="Proteomes" id="UP000315010"/>
    </source>
</evidence>
<dbReference type="PIRSF" id="PIRSF007663">
    <property type="entry name" value="UCP007663"/>
    <property type="match status" value="1"/>
</dbReference>
<feature type="domain" description="Glycosyl hydrolase family 95 catalytic" evidence="5">
    <location>
        <begin position="314"/>
        <end position="708"/>
    </location>
</feature>
<dbReference type="InterPro" id="IPR054363">
    <property type="entry name" value="GH95_cat"/>
</dbReference>
<dbReference type="InterPro" id="IPR027414">
    <property type="entry name" value="GH95_N_dom"/>
</dbReference>
<protein>
    <submittedName>
        <fullName evidence="6">Uncharacterized protein</fullName>
    </submittedName>
</protein>
<dbReference type="EMBL" id="SJPJ01000001">
    <property type="protein sequence ID" value="TWT81464.1"/>
    <property type="molecule type" value="Genomic_DNA"/>
</dbReference>
<dbReference type="SUPFAM" id="SSF48208">
    <property type="entry name" value="Six-hairpin glycosidases"/>
    <property type="match status" value="1"/>
</dbReference>
<dbReference type="AlphaFoldDB" id="A0A5C5Z2C0"/>
<evidence type="ECO:0000259" key="5">
    <source>
        <dbReference type="Pfam" id="PF22124"/>
    </source>
</evidence>
<gene>
    <name evidence="6" type="ORF">CA13_29170</name>
</gene>
<evidence type="ECO:0000259" key="4">
    <source>
        <dbReference type="Pfam" id="PF21307"/>
    </source>
</evidence>
<feature type="region of interest" description="Disordered" evidence="1">
    <location>
        <begin position="93"/>
        <end position="129"/>
    </location>
</feature>
<dbReference type="Pfam" id="PF14498">
    <property type="entry name" value="Glyco_hyd_65N_2"/>
    <property type="match status" value="1"/>
</dbReference>
<feature type="domain" description="Alpha fucosidase A-like C-terminal" evidence="4">
    <location>
        <begin position="756"/>
        <end position="816"/>
    </location>
</feature>
<name>A0A5C5Z2C0_9BACT</name>
<evidence type="ECO:0000256" key="2">
    <source>
        <dbReference type="SAM" id="SignalP"/>
    </source>
</evidence>
<proteinExistence type="predicted"/>
<feature type="signal peptide" evidence="2">
    <location>
        <begin position="1"/>
        <end position="21"/>
    </location>
</feature>
<evidence type="ECO:0000313" key="6">
    <source>
        <dbReference type="EMBL" id="TWT81464.1"/>
    </source>
</evidence>
<dbReference type="InterPro" id="IPR013780">
    <property type="entry name" value="Glyco_hydro_b"/>
</dbReference>
<keyword evidence="7" id="KW-1185">Reference proteome</keyword>
<dbReference type="Proteomes" id="UP000315010">
    <property type="component" value="Unassembled WGS sequence"/>
</dbReference>
<feature type="domain" description="Glycosyl hydrolase family 95 N-terminal" evidence="3">
    <location>
        <begin position="28"/>
        <end position="287"/>
    </location>
</feature>
<keyword evidence="2" id="KW-0732">Signal</keyword>
<dbReference type="Gene3D" id="2.60.40.1180">
    <property type="entry name" value="Golgi alpha-mannosidase II"/>
    <property type="match status" value="1"/>
</dbReference>
<dbReference type="Pfam" id="PF21307">
    <property type="entry name" value="Glyco_hydro_95_C"/>
    <property type="match status" value="1"/>
</dbReference>
<sequence precursor="true">MNFKALTTTFVLTMGMATVAAADQRYVLQYDSPANDASLTNKGKGRKPSKFGYIQTALPLGNGRLGAMFSGGVDTEHLLINDITLWMNAKRGADPVTQSGSRTSGSKDLETVRQVYRDGKYGTKPDSMESLSTKYLSSTEPLGNYAPFTDVLISTGHDPKTVSDYRRTLNARTGLGTVVYAIGNTTFTREFFCSHPHDVLVARYTASDASLNLTIKATTKHKLGQPKAAGDRIVLTGQAKMVQDDIQFMQIVQVDAGDAAVTPQADGSLLIAGADEVTMLVAGYTDYLPVFPAFKGRDYESDCNKTISQAATLGYDALKKSHVDDVSGLMDRCRLELDFEPAGLTTDQLVTTGGSQELENLYFNYSRYLQLSCSRGAPVPSNLQGLWNADLKPMWNCDYHTDINVQMNYWMVDPANLSESFRPFVNWTKILAQSGAHTARETFGVDQGWSMGLNGNVYGFTAQNVHGRRNQQAGHWLCQNLFDHYAFNQDKEYLEEIYPVLKGAAEFFVEYLAPWKDGSLVVYPTWSPENAYLVAQHGKLNKQAYGASWDQQLLLNLFTDCIEASAVLNRDEDFRKTLQNLIPKLCPQKIGQYGQLQEWPEDWDNPKDTHRHISHLIALHPGRDISPLVTKELYQAALVTMEHRGDESTGWSTGWKTCFWARLHNGDKAHQIYRFLTAKRAYANLFDFHPPFQIDGNFGGAAGVCEMLLQSHLRSVDASASTIGEAAYVAYQQDPSMKNHYTPIVPTETLADAPYILHLLPALPSAWPSGHVKGLRARGGFEVDISWDGGKLTAAKVRSTGGGTFRLFAEGVLSDNIELQQGQSHTWLESNK</sequence>
<dbReference type="GO" id="GO:0005975">
    <property type="term" value="P:carbohydrate metabolic process"/>
    <property type="evidence" value="ECO:0007669"/>
    <property type="project" value="InterPro"/>
</dbReference>
<dbReference type="OrthoDB" id="9802600at2"/>
<dbReference type="InterPro" id="IPR049053">
    <property type="entry name" value="AFCA-like_C"/>
</dbReference>